<evidence type="ECO:0000256" key="1">
    <source>
        <dbReference type="PROSITE-ProRule" id="PRU00047"/>
    </source>
</evidence>
<dbReference type="SUPFAM" id="SSF57756">
    <property type="entry name" value="Retrovirus zinc finger-like domains"/>
    <property type="match status" value="1"/>
</dbReference>
<name>A0A833YEK0_JUGRE</name>
<evidence type="ECO:0000313" key="5">
    <source>
        <dbReference type="Proteomes" id="UP000619265"/>
    </source>
</evidence>
<organism evidence="4 5">
    <name type="scientific">Juglans regia</name>
    <name type="common">English walnut</name>
    <dbReference type="NCBI Taxonomy" id="51240"/>
    <lineage>
        <taxon>Eukaryota</taxon>
        <taxon>Viridiplantae</taxon>
        <taxon>Streptophyta</taxon>
        <taxon>Embryophyta</taxon>
        <taxon>Tracheophyta</taxon>
        <taxon>Spermatophyta</taxon>
        <taxon>Magnoliopsida</taxon>
        <taxon>eudicotyledons</taxon>
        <taxon>Gunneridae</taxon>
        <taxon>Pentapetalae</taxon>
        <taxon>rosids</taxon>
        <taxon>fabids</taxon>
        <taxon>Fagales</taxon>
        <taxon>Juglandaceae</taxon>
        <taxon>Juglans</taxon>
    </lineage>
</organism>
<accession>A0A833YEK0</accession>
<proteinExistence type="predicted"/>
<feature type="domain" description="CCHC-type" evidence="3">
    <location>
        <begin position="41"/>
        <end position="57"/>
    </location>
</feature>
<dbReference type="EMBL" id="LIHL02000001">
    <property type="protein sequence ID" value="KAF5481354.1"/>
    <property type="molecule type" value="Genomic_DNA"/>
</dbReference>
<keyword evidence="1" id="KW-0863">Zinc-finger</keyword>
<evidence type="ECO:0000313" key="4">
    <source>
        <dbReference type="EMBL" id="KAF5481354.1"/>
    </source>
</evidence>
<reference evidence="4" key="2">
    <citation type="submission" date="2020-03" db="EMBL/GenBank/DDBJ databases">
        <title>Walnut 2.0.</title>
        <authorList>
            <person name="Marrano A."/>
            <person name="Britton M."/>
            <person name="Zimin A.V."/>
            <person name="Zaini P.A."/>
            <person name="Workman R."/>
            <person name="Puiu D."/>
            <person name="Bianco L."/>
            <person name="Allen B.J."/>
            <person name="Troggio M."/>
            <person name="Leslie C.A."/>
            <person name="Timp W."/>
            <person name="Dendekar A."/>
            <person name="Salzberg S.L."/>
            <person name="Neale D.B."/>
        </authorList>
    </citation>
    <scope>NUCLEOTIDE SEQUENCE</scope>
    <source>
        <tissue evidence="4">Leaves</tissue>
    </source>
</reference>
<comment type="caution">
    <text evidence="4">The sequence shown here is derived from an EMBL/GenBank/DDBJ whole genome shotgun (WGS) entry which is preliminary data.</text>
</comment>
<dbReference type="Gene3D" id="4.10.60.10">
    <property type="entry name" value="Zinc finger, CCHC-type"/>
    <property type="match status" value="1"/>
</dbReference>
<dbReference type="InterPro" id="IPR001878">
    <property type="entry name" value="Znf_CCHC"/>
</dbReference>
<reference evidence="4" key="1">
    <citation type="submission" date="2015-10" db="EMBL/GenBank/DDBJ databases">
        <authorList>
            <person name="Martinez-Garcia P.J."/>
            <person name="Crepeau M.W."/>
            <person name="Puiu D."/>
            <person name="Gonzalez-Ibeas D."/>
            <person name="Whalen J."/>
            <person name="Stevens K."/>
            <person name="Paul R."/>
            <person name="Butterfield T."/>
            <person name="Britton M."/>
            <person name="Reagan R."/>
            <person name="Chakraborty S."/>
            <person name="Walawage S.L."/>
            <person name="Vasquez-Gross H.A."/>
            <person name="Cardeno C."/>
            <person name="Famula R."/>
            <person name="Pratt K."/>
            <person name="Kuruganti S."/>
            <person name="Aradhya M.K."/>
            <person name="Leslie C.A."/>
            <person name="Dandekar A.M."/>
            <person name="Salzberg S.L."/>
            <person name="Wegrzyn J.L."/>
            <person name="Langley C.H."/>
            <person name="Neale D.B."/>
        </authorList>
    </citation>
    <scope>NUCLEOTIDE SEQUENCE</scope>
    <source>
        <tissue evidence="4">Leaves</tissue>
    </source>
</reference>
<dbReference type="Proteomes" id="UP000619265">
    <property type="component" value="Unassembled WGS sequence"/>
</dbReference>
<dbReference type="Gramene" id="Jr01_21800_p2">
    <property type="protein sequence ID" value="cds.Jr01_21800_p2"/>
    <property type="gene ID" value="Jr01_21800"/>
</dbReference>
<keyword evidence="1" id="KW-0479">Metal-binding</keyword>
<dbReference type="SMART" id="SM00343">
    <property type="entry name" value="ZnF_C2HC"/>
    <property type="match status" value="1"/>
</dbReference>
<dbReference type="AlphaFoldDB" id="A0A833YEK0"/>
<dbReference type="GO" id="GO:0008270">
    <property type="term" value="F:zinc ion binding"/>
    <property type="evidence" value="ECO:0007669"/>
    <property type="project" value="UniProtKB-KW"/>
</dbReference>
<feature type="region of interest" description="Disordered" evidence="2">
    <location>
        <begin position="1"/>
        <end position="35"/>
    </location>
</feature>
<dbReference type="PROSITE" id="PS50158">
    <property type="entry name" value="ZF_CCHC"/>
    <property type="match status" value="1"/>
</dbReference>
<protein>
    <recommendedName>
        <fullName evidence="3">CCHC-type domain-containing protein</fullName>
    </recommendedName>
</protein>
<dbReference type="GO" id="GO:0003676">
    <property type="term" value="F:nucleic acid binding"/>
    <property type="evidence" value="ECO:0007669"/>
    <property type="project" value="InterPro"/>
</dbReference>
<sequence length="126" mass="13677">MRTPYGRRGDNLPSITPAPTLSSKSLLGPPPSNVSPHGKIRCFKCKGFGHISSNCPSQTLVIEEHEGTVDESLEDQVYEPKLEEFGDLGDDEDAFLGCIRTLPVGLGSMPFVTDTLRLSVVRCTLT</sequence>
<evidence type="ECO:0000256" key="2">
    <source>
        <dbReference type="SAM" id="MobiDB-lite"/>
    </source>
</evidence>
<evidence type="ECO:0000259" key="3">
    <source>
        <dbReference type="PROSITE" id="PS50158"/>
    </source>
</evidence>
<dbReference type="InterPro" id="IPR036875">
    <property type="entry name" value="Znf_CCHC_sf"/>
</dbReference>
<gene>
    <name evidence="4" type="ORF">F2P56_002012</name>
</gene>
<keyword evidence="1" id="KW-0862">Zinc</keyword>
<dbReference type="Pfam" id="PF00098">
    <property type="entry name" value="zf-CCHC"/>
    <property type="match status" value="1"/>
</dbReference>